<protein>
    <submittedName>
        <fullName evidence="1">Uncharacterized protein</fullName>
    </submittedName>
</protein>
<sequence length="94" mass="10441">MILPTENIVAAAMRIRYARGWQWTVGSGWSERLRYVREADITYSSAGNIETESKVIGSVEFSKPTHVSAGPVTMTVGCTEEGKIMDWFKSVVLV</sequence>
<dbReference type="EMBL" id="MK356558">
    <property type="protein sequence ID" value="QBM91553.1"/>
    <property type="molecule type" value="Genomic_DNA"/>
</dbReference>
<accession>A0A482ETL2</accession>
<keyword evidence="1" id="KW-0614">Plasmid</keyword>
<dbReference type="AlphaFoldDB" id="A0A482ETL2"/>
<gene>
    <name evidence="1" type="ORF">NNIBIDOC_00227</name>
</gene>
<geneLocation type="plasmid" evidence="1">
    <name>pSa1423-160k</name>
</geneLocation>
<proteinExistence type="predicted"/>
<reference evidence="1" key="1">
    <citation type="submission" date="2019-01" db="EMBL/GenBank/DDBJ databases">
        <title>Salmonella strain 1423 plasmid sequences.</title>
        <authorList>
            <person name="Chen K."/>
            <person name="Chen S."/>
        </authorList>
    </citation>
    <scope>NUCLEOTIDE SEQUENCE</scope>
    <source>
        <strain evidence="1">Sa1423</strain>
        <plasmid evidence="1">pSa1423-160k</plasmid>
    </source>
</reference>
<name>A0A482ETL2_SALSP</name>
<organism evidence="1">
    <name type="scientific">Salmonella sp</name>
    <dbReference type="NCBI Taxonomy" id="599"/>
    <lineage>
        <taxon>Bacteria</taxon>
        <taxon>Pseudomonadati</taxon>
        <taxon>Pseudomonadota</taxon>
        <taxon>Gammaproteobacteria</taxon>
        <taxon>Enterobacterales</taxon>
        <taxon>Enterobacteriaceae</taxon>
        <taxon>Salmonella</taxon>
    </lineage>
</organism>
<evidence type="ECO:0000313" key="1">
    <source>
        <dbReference type="EMBL" id="QBM91553.1"/>
    </source>
</evidence>